<accession>A0A085MA59</accession>
<sequence length="123" mass="13832">MDEKLKRVILLYEFKRRHGAEEAYAQLQYSTKFGKKCKPLNNMGFVSQLKRVVENPPIILVSPNDSPYTKLMSLEMAGNRSSDFSFLLGRTCSTSSVALFRFHAAVQGVHEALIVGFLSFALV</sequence>
<reference evidence="1 3" key="1">
    <citation type="journal article" date="2014" name="Nat. Genet.">
        <title>Genome and transcriptome of the porcine whipworm Trichuris suis.</title>
        <authorList>
            <person name="Jex A.R."/>
            <person name="Nejsum P."/>
            <person name="Schwarz E.M."/>
            <person name="Hu L."/>
            <person name="Young N.D."/>
            <person name="Hall R.S."/>
            <person name="Korhonen P.K."/>
            <person name="Liao S."/>
            <person name="Thamsborg S."/>
            <person name="Xia J."/>
            <person name="Xu P."/>
            <person name="Wang S."/>
            <person name="Scheerlinck J.P."/>
            <person name="Hofmann A."/>
            <person name="Sternberg P.W."/>
            <person name="Wang J."/>
            <person name="Gasser R.B."/>
        </authorList>
    </citation>
    <scope>NUCLEOTIDE SEQUENCE [LARGE SCALE GENOMIC DNA]</scope>
    <source>
        <strain evidence="2">DCEP-RM93F</strain>
        <strain evidence="1">DCEP-RM93M</strain>
    </source>
</reference>
<keyword evidence="3" id="KW-1185">Reference proteome</keyword>
<organism evidence="1 3">
    <name type="scientific">Trichuris suis</name>
    <name type="common">pig whipworm</name>
    <dbReference type="NCBI Taxonomy" id="68888"/>
    <lineage>
        <taxon>Eukaryota</taxon>
        <taxon>Metazoa</taxon>
        <taxon>Ecdysozoa</taxon>
        <taxon>Nematoda</taxon>
        <taxon>Enoplea</taxon>
        <taxon>Dorylaimia</taxon>
        <taxon>Trichinellida</taxon>
        <taxon>Trichuridae</taxon>
        <taxon>Trichuris</taxon>
    </lineage>
</organism>
<name>A0A085MA59_9BILA</name>
<dbReference type="EMBL" id="KL363211">
    <property type="protein sequence ID" value="KFD54105.1"/>
    <property type="molecule type" value="Genomic_DNA"/>
</dbReference>
<gene>
    <name evidence="1" type="ORF">M513_05124</name>
    <name evidence="2" type="ORF">M514_05124</name>
</gene>
<evidence type="ECO:0000313" key="2">
    <source>
        <dbReference type="EMBL" id="KFD63028.1"/>
    </source>
</evidence>
<dbReference type="AlphaFoldDB" id="A0A085MA59"/>
<dbReference type="Proteomes" id="UP000030764">
    <property type="component" value="Unassembled WGS sequence"/>
</dbReference>
<proteinExistence type="predicted"/>
<dbReference type="EMBL" id="KL367582">
    <property type="protein sequence ID" value="KFD63028.1"/>
    <property type="molecule type" value="Genomic_DNA"/>
</dbReference>
<evidence type="ECO:0000313" key="1">
    <source>
        <dbReference type="EMBL" id="KFD54105.1"/>
    </source>
</evidence>
<protein>
    <submittedName>
        <fullName evidence="1">Uncharacterized protein</fullName>
    </submittedName>
</protein>
<dbReference type="Proteomes" id="UP000030758">
    <property type="component" value="Unassembled WGS sequence"/>
</dbReference>
<evidence type="ECO:0000313" key="3">
    <source>
        <dbReference type="Proteomes" id="UP000030764"/>
    </source>
</evidence>